<gene>
    <name evidence="5" type="ORF">cpu_13550</name>
</gene>
<dbReference type="Gene3D" id="3.30.70.270">
    <property type="match status" value="1"/>
</dbReference>
<dbReference type="PROSITE" id="PS50887">
    <property type="entry name" value="GGDEF"/>
    <property type="match status" value="1"/>
</dbReference>
<evidence type="ECO:0000259" key="3">
    <source>
        <dbReference type="PROSITE" id="PS50887"/>
    </source>
</evidence>
<evidence type="ECO:0000313" key="6">
    <source>
        <dbReference type="Proteomes" id="UP000187485"/>
    </source>
</evidence>
<dbReference type="Pfam" id="PF00990">
    <property type="entry name" value="GGDEF"/>
    <property type="match status" value="1"/>
</dbReference>
<dbReference type="InterPro" id="IPR043128">
    <property type="entry name" value="Rev_trsase/Diguanyl_cyclase"/>
</dbReference>
<sequence>MIKRVREVMTSRPITIEPYKSLLEVKELMRVKRIGGLPVVEKDKLIGIITSKDLIFYPENRLVIDAMTEEPVVIEEKAYLFEAYQKMLEYNIERLPVIDESGLLTGIITRKVIERYIGSYIDSMTGLPKKEYALYKCLKLLEQGNICTVLFIDLNNFGELNKRYGHVIGDQILLRIAGILKQLGEEIIAARYGGDEFILILPWDEIKANIYVKKLYNLLENAKWPNDLKVQCAVGIKEIRLAEKVDLIEEVFACINEASLKCIDEKKTVKSQN</sequence>
<dbReference type="InterPro" id="IPR000644">
    <property type="entry name" value="CBS_dom"/>
</dbReference>
<keyword evidence="6" id="KW-1185">Reference proteome</keyword>
<keyword evidence="2" id="KW-0129">CBS domain</keyword>
<evidence type="ECO:0000256" key="2">
    <source>
        <dbReference type="PROSITE-ProRule" id="PRU00703"/>
    </source>
</evidence>
<dbReference type="SMART" id="SM00116">
    <property type="entry name" value="CBS"/>
    <property type="match status" value="2"/>
</dbReference>
<dbReference type="STRING" id="870242.cpu_13550"/>
<dbReference type="RefSeq" id="WP_075859302.1">
    <property type="nucleotide sequence ID" value="NZ_BDJK01000020.1"/>
</dbReference>
<feature type="domain" description="CBS" evidence="4">
    <location>
        <begin position="67"/>
        <end position="123"/>
    </location>
</feature>
<dbReference type="Gene3D" id="3.10.580.10">
    <property type="entry name" value="CBS-domain"/>
    <property type="match status" value="2"/>
</dbReference>
<dbReference type="AlphaFoldDB" id="A0A1L8CV67"/>
<dbReference type="NCBIfam" id="TIGR00254">
    <property type="entry name" value="GGDEF"/>
    <property type="match status" value="1"/>
</dbReference>
<evidence type="ECO:0000256" key="1">
    <source>
        <dbReference type="ARBA" id="ARBA00022737"/>
    </source>
</evidence>
<evidence type="ECO:0000259" key="4">
    <source>
        <dbReference type="PROSITE" id="PS51371"/>
    </source>
</evidence>
<feature type="domain" description="GGDEF" evidence="3">
    <location>
        <begin position="145"/>
        <end position="273"/>
    </location>
</feature>
<protein>
    <submittedName>
        <fullName evidence="5">CBS/GGDEF domain-containing protein</fullName>
    </submittedName>
</protein>
<dbReference type="PANTHER" id="PTHR48108:SF26">
    <property type="entry name" value="CBS DOMAIN-CONTAINING PROTEIN DDB_G0289609"/>
    <property type="match status" value="1"/>
</dbReference>
<dbReference type="CDD" id="cd01949">
    <property type="entry name" value="GGDEF"/>
    <property type="match status" value="1"/>
</dbReference>
<dbReference type="InterPro" id="IPR046342">
    <property type="entry name" value="CBS_dom_sf"/>
</dbReference>
<accession>A0A1L8CV67</accession>
<feature type="domain" description="CBS" evidence="4">
    <location>
        <begin position="9"/>
        <end position="64"/>
    </location>
</feature>
<comment type="caution">
    <text evidence="5">The sequence shown here is derived from an EMBL/GenBank/DDBJ whole genome shotgun (WGS) entry which is preliminary data.</text>
</comment>
<evidence type="ECO:0000313" key="5">
    <source>
        <dbReference type="EMBL" id="GAV22845.1"/>
    </source>
</evidence>
<proteinExistence type="predicted"/>
<dbReference type="PROSITE" id="PS51371">
    <property type="entry name" value="CBS"/>
    <property type="match status" value="2"/>
</dbReference>
<name>A0A1L8CV67_9THEO</name>
<dbReference type="InterPro" id="IPR000160">
    <property type="entry name" value="GGDEF_dom"/>
</dbReference>
<dbReference type="Pfam" id="PF00571">
    <property type="entry name" value="CBS"/>
    <property type="match status" value="2"/>
</dbReference>
<keyword evidence="1" id="KW-0677">Repeat</keyword>
<dbReference type="OrthoDB" id="12905at2"/>
<dbReference type="Proteomes" id="UP000187485">
    <property type="component" value="Unassembled WGS sequence"/>
</dbReference>
<dbReference type="PANTHER" id="PTHR48108">
    <property type="entry name" value="CBS DOMAIN-CONTAINING PROTEIN CBSX2, CHLOROPLASTIC"/>
    <property type="match status" value="1"/>
</dbReference>
<dbReference type="SUPFAM" id="SSF54631">
    <property type="entry name" value="CBS-domain pair"/>
    <property type="match status" value="1"/>
</dbReference>
<dbReference type="SMART" id="SM00267">
    <property type="entry name" value="GGDEF"/>
    <property type="match status" value="1"/>
</dbReference>
<dbReference type="InterPro" id="IPR051462">
    <property type="entry name" value="CBS_domain-containing"/>
</dbReference>
<dbReference type="EMBL" id="BDJK01000020">
    <property type="protein sequence ID" value="GAV22845.1"/>
    <property type="molecule type" value="Genomic_DNA"/>
</dbReference>
<dbReference type="InterPro" id="IPR029787">
    <property type="entry name" value="Nucleotide_cyclase"/>
</dbReference>
<organism evidence="5 6">
    <name type="scientific">Carboxydothermus pertinax</name>
    <dbReference type="NCBI Taxonomy" id="870242"/>
    <lineage>
        <taxon>Bacteria</taxon>
        <taxon>Bacillati</taxon>
        <taxon>Bacillota</taxon>
        <taxon>Clostridia</taxon>
        <taxon>Thermoanaerobacterales</taxon>
        <taxon>Thermoanaerobacteraceae</taxon>
        <taxon>Carboxydothermus</taxon>
    </lineage>
</organism>
<dbReference type="SUPFAM" id="SSF55073">
    <property type="entry name" value="Nucleotide cyclase"/>
    <property type="match status" value="1"/>
</dbReference>
<reference evidence="6" key="1">
    <citation type="submission" date="2016-12" db="EMBL/GenBank/DDBJ databases">
        <title>Draft Genome Sequences od Carboxydothermus pertinax and islandicus, Hydrogenogenic Carboxydotrophic Bacteria.</title>
        <authorList>
            <person name="Fukuyama Y."/>
            <person name="Ohmae K."/>
            <person name="Yoneda Y."/>
            <person name="Yoshida T."/>
            <person name="Sako Y."/>
        </authorList>
    </citation>
    <scope>NUCLEOTIDE SEQUENCE [LARGE SCALE GENOMIC DNA]</scope>
    <source>
        <strain evidence="6">Ug1</strain>
    </source>
</reference>